<feature type="compositionally biased region" description="Basic and acidic residues" evidence="1">
    <location>
        <begin position="539"/>
        <end position="557"/>
    </location>
</feature>
<feature type="compositionally biased region" description="Low complexity" evidence="1">
    <location>
        <begin position="219"/>
        <end position="231"/>
    </location>
</feature>
<feature type="region of interest" description="Disordered" evidence="1">
    <location>
        <begin position="213"/>
        <end position="245"/>
    </location>
</feature>
<evidence type="ECO:0000313" key="3">
    <source>
        <dbReference type="Proteomes" id="UP001338125"/>
    </source>
</evidence>
<reference evidence="2 3" key="1">
    <citation type="submission" date="2024-01" db="EMBL/GenBank/DDBJ databases">
        <title>Complete genome of Cladobotryum mycophilum ATHUM6906.</title>
        <authorList>
            <person name="Christinaki A.C."/>
            <person name="Myridakis A.I."/>
            <person name="Kouvelis V.N."/>
        </authorList>
    </citation>
    <scope>NUCLEOTIDE SEQUENCE [LARGE SCALE GENOMIC DNA]</scope>
    <source>
        <strain evidence="2 3">ATHUM6906</strain>
    </source>
</reference>
<proteinExistence type="predicted"/>
<evidence type="ECO:0000313" key="2">
    <source>
        <dbReference type="EMBL" id="KAK5987256.1"/>
    </source>
</evidence>
<keyword evidence="3" id="KW-1185">Reference proteome</keyword>
<name>A0ABR0S621_9HYPO</name>
<accession>A0ABR0S621</accession>
<dbReference type="EMBL" id="JAVFKD010000016">
    <property type="protein sequence ID" value="KAK5987256.1"/>
    <property type="molecule type" value="Genomic_DNA"/>
</dbReference>
<organism evidence="2 3">
    <name type="scientific">Cladobotryum mycophilum</name>
    <dbReference type="NCBI Taxonomy" id="491253"/>
    <lineage>
        <taxon>Eukaryota</taxon>
        <taxon>Fungi</taxon>
        <taxon>Dikarya</taxon>
        <taxon>Ascomycota</taxon>
        <taxon>Pezizomycotina</taxon>
        <taxon>Sordariomycetes</taxon>
        <taxon>Hypocreomycetidae</taxon>
        <taxon>Hypocreales</taxon>
        <taxon>Hypocreaceae</taxon>
        <taxon>Cladobotryum</taxon>
    </lineage>
</organism>
<protein>
    <submittedName>
        <fullName evidence="2">Uncharacterized protein</fullName>
    </submittedName>
</protein>
<dbReference type="Proteomes" id="UP001338125">
    <property type="component" value="Unassembled WGS sequence"/>
</dbReference>
<feature type="region of interest" description="Disordered" evidence="1">
    <location>
        <begin position="49"/>
        <end position="92"/>
    </location>
</feature>
<comment type="caution">
    <text evidence="2">The sequence shown here is derived from an EMBL/GenBank/DDBJ whole genome shotgun (WGS) entry which is preliminary data.</text>
</comment>
<feature type="region of interest" description="Disordered" evidence="1">
    <location>
        <begin position="533"/>
        <end position="557"/>
    </location>
</feature>
<gene>
    <name evidence="2" type="ORF">PT974_11380</name>
</gene>
<feature type="compositionally biased region" description="Polar residues" evidence="1">
    <location>
        <begin position="1"/>
        <end position="11"/>
    </location>
</feature>
<evidence type="ECO:0000256" key="1">
    <source>
        <dbReference type="SAM" id="MobiDB-lite"/>
    </source>
</evidence>
<feature type="region of interest" description="Disordered" evidence="1">
    <location>
        <begin position="1"/>
        <end position="35"/>
    </location>
</feature>
<sequence>MGDTLNRSPSTRHLGAFKTRKASGEKNQKSESYQHQQLSRFMTGALGLTAQNNPNWRTRPKTEGSSATNESLSERKKRARRGQSSSVFSSDEMRCHDSSVQFGILSNANREAKAMMEMRDRTTFTSNFFQISVDLDYSEDEGFYEVYKHIDLGPLREDDGPLNLFELGLPRDGDSHPLVKVQHLNKEAVMHFGHSGNEQKEQLRIALQAGAVTPRKGPSSSSCRSFSDSHSAPAIGVQQTSESTEAMDKGFQRILEKLTRSTGQTRNIDVDNKTESTTETSTFRYPIQGAGRRVDTASEPCDGFNYGQIKSHKKEDTNDSGVCMEDHGKFKSLNPRAREFLSRDEFPTLKFREDSAISGCSEPDFQPFSRMPLASKTEKPQAPLGSHLVATNTTMQLGFGYGPVPPIPLDGLLSGGLLPITTDQLQCFGPAPTLTPLPTLTTQPVLQPIAGNILSLPPTPILNTVFPLAGPVNPCLVAPACPLPVAGAASRPPAVPKPRRPDPSDQQAYEAWIEWRKANEPGYALECKLRQQRRAQRSMMDKPRVKLGKKTEATTLA</sequence>